<name>A0A484NRZ1_9ZZZZ</name>
<evidence type="ECO:0008006" key="2">
    <source>
        <dbReference type="Google" id="ProtNLM"/>
    </source>
</evidence>
<sequence length="642" mass="70835">MIIPAEDSGFILASSLSTLPHRNRFSGVAYTDQAVIIGEQGYEQFSAATPHGMLDLHDGRFCIIRYEGNTVEARTDALGQEILYYYCQEGVWGISNSFLGLARFLVEQGVRLTLDHGTLKVPLITHSTTQQLLSNDTGIREIRVLPADRFIRLQLAMDHSFARWELLPCGDLSNKGPVSRDDYVDTLTRFVVRSASRASALVRHFGDRARFDITGGQDSRLVLALLAASGTDLSGLNFLSNRRYEMDYAAAAGLGKTLGFQVRNKPVKLARTTPARSYELWKLGNLGVYYPVYIATGQSPQHAVHFHGACGECYRDYYGATAQTFIKNIQRQISDPSLAAAYAEKLSHAFVELDVDMAAPDSMMIHYRHFRSRFHFGRSAFRNLNSILITPLASSDLIHATRHLSVEARTDSQLALDLLLLACPTLATQPFDKSEKAFKPEAFLRSPFRDGAPNIRSMLSDLKVFCGPPPAMTPPATQGSFQDHLVADLLDKSEAACSTGLFTPKFATNAASKIVLGTRLTMDAKAAAHVITVGELATLLADKAASPPIERKLQVQAWRVGAKVKAHSTLAGQPQDSEVEFAFYLRANQQRQSVRWYSDLNNVTFELPRENQSDSLQVHGFARETSDSKNKISVIADVKALG</sequence>
<organism evidence="1">
    <name type="scientific">plant metagenome</name>
    <dbReference type="NCBI Taxonomy" id="1297885"/>
    <lineage>
        <taxon>unclassified sequences</taxon>
        <taxon>metagenomes</taxon>
        <taxon>organismal metagenomes</taxon>
    </lineage>
</organism>
<evidence type="ECO:0000313" key="1">
    <source>
        <dbReference type="EMBL" id="VFR16105.1"/>
    </source>
</evidence>
<gene>
    <name evidence="1" type="ORF">AMP9_3717</name>
</gene>
<dbReference type="EMBL" id="CAADHY010000002">
    <property type="protein sequence ID" value="VFR16105.1"/>
    <property type="molecule type" value="Genomic_DNA"/>
</dbReference>
<dbReference type="AlphaFoldDB" id="A0A484NRZ1"/>
<accession>A0A484NRZ1</accession>
<protein>
    <recommendedName>
        <fullName evidence="2">Asparagine synthetase [glutamine-hydrolyzing]</fullName>
    </recommendedName>
</protein>
<proteinExistence type="predicted"/>
<reference evidence="1" key="1">
    <citation type="submission" date="2019-03" db="EMBL/GenBank/DDBJ databases">
        <authorList>
            <person name="Danneels B."/>
        </authorList>
    </citation>
    <scope>NUCLEOTIDE SEQUENCE</scope>
</reference>